<proteinExistence type="predicted"/>
<keyword evidence="3" id="KW-1185">Reference proteome</keyword>
<comment type="caution">
    <text evidence="2">The sequence shown here is derived from an EMBL/GenBank/DDBJ whole genome shotgun (WGS) entry which is preliminary data.</text>
</comment>
<dbReference type="Gene3D" id="3.40.50.620">
    <property type="entry name" value="HUPs"/>
    <property type="match status" value="1"/>
</dbReference>
<feature type="region of interest" description="Disordered" evidence="1">
    <location>
        <begin position="373"/>
        <end position="394"/>
    </location>
</feature>
<sequence>MGVTRVVATPVVADAQAALLAGNIGVALYHAGSPAMPGLGAHLHESAVKHLPQTPSAASWDFLSIAIAAFAADRFVMRNVAEDGWTRVIALDVAVGNPALWTPQLPRLESALRFLTGDIWQLSVRGGGSSPPPVAVRPTDRDAICLFSGGLDSLLGALKLLEQGRRPFLVSQGSTKEVGPQRELAEAIGLANHRFDGNVNERWRTPYEGSTRGRSLIFFAYGAVAASAHGLNEVIVPENGLIAINPPFTARRMGSLSTRTTHPYFLNQLEEAMAGVGLNVRLTNIFEGQTKGEMMAACAHANLATLAATSYSCGKGKRINAQCGRCVPCLIRQAAFHSSGTPDGTHYRADLRTSAKNDDVMAARIATARARQSTPEQFGRWATKSGPLPADPARRGAITGAVTRGLVEMADFLDGVAWR</sequence>
<dbReference type="Proteomes" id="UP000622580">
    <property type="component" value="Unassembled WGS sequence"/>
</dbReference>
<dbReference type="InterPro" id="IPR049676">
    <property type="entry name" value="QatC"/>
</dbReference>
<evidence type="ECO:0000256" key="1">
    <source>
        <dbReference type="SAM" id="MobiDB-lite"/>
    </source>
</evidence>
<gene>
    <name evidence="2" type="ORF">JKL49_05105</name>
</gene>
<evidence type="ECO:0000313" key="2">
    <source>
        <dbReference type="EMBL" id="MBR7618761.1"/>
    </source>
</evidence>
<dbReference type="AlphaFoldDB" id="A0A941D0U1"/>
<dbReference type="EC" id="6.3.4.20" evidence="2"/>
<accession>A0A941D0U1</accession>
<protein>
    <submittedName>
        <fullName evidence="2">7-cyano-7-deazaguanine synthase</fullName>
        <ecNumber evidence="2">6.3.4.20</ecNumber>
    </submittedName>
</protein>
<dbReference type="NCBIfam" id="NF041925">
    <property type="entry name" value="QatC"/>
    <property type="match status" value="1"/>
</dbReference>
<organism evidence="2 3">
    <name type="scientific">Phenylobacterium glaciei</name>
    <dbReference type="NCBI Taxonomy" id="2803784"/>
    <lineage>
        <taxon>Bacteria</taxon>
        <taxon>Pseudomonadati</taxon>
        <taxon>Pseudomonadota</taxon>
        <taxon>Alphaproteobacteria</taxon>
        <taxon>Caulobacterales</taxon>
        <taxon>Caulobacteraceae</taxon>
        <taxon>Phenylobacterium</taxon>
    </lineage>
</organism>
<dbReference type="GO" id="GO:0016874">
    <property type="term" value="F:ligase activity"/>
    <property type="evidence" value="ECO:0007669"/>
    <property type="project" value="UniProtKB-KW"/>
</dbReference>
<name>A0A941D0U1_9CAUL</name>
<evidence type="ECO:0000313" key="3">
    <source>
        <dbReference type="Proteomes" id="UP000622580"/>
    </source>
</evidence>
<keyword evidence="2" id="KW-0436">Ligase</keyword>
<dbReference type="SUPFAM" id="SSF52402">
    <property type="entry name" value="Adenine nucleotide alpha hydrolases-like"/>
    <property type="match status" value="1"/>
</dbReference>
<dbReference type="RefSeq" id="WP_215338683.1">
    <property type="nucleotide sequence ID" value="NZ_JAGSGD010000001.1"/>
</dbReference>
<dbReference type="EMBL" id="JAGSGD010000001">
    <property type="protein sequence ID" value="MBR7618761.1"/>
    <property type="molecule type" value="Genomic_DNA"/>
</dbReference>
<reference evidence="2" key="1">
    <citation type="submission" date="2021-04" db="EMBL/GenBank/DDBJ databases">
        <title>Draft genome assembly of strain Phenylobacterium sp. 20VBR1 using MiniION and Illumina platforms.</title>
        <authorList>
            <person name="Thomas F.A."/>
            <person name="Krishnan K.P."/>
            <person name="Sinha R.K."/>
        </authorList>
    </citation>
    <scope>NUCLEOTIDE SEQUENCE</scope>
    <source>
        <strain evidence="2">20VBR1</strain>
    </source>
</reference>
<dbReference type="InterPro" id="IPR014729">
    <property type="entry name" value="Rossmann-like_a/b/a_fold"/>
</dbReference>